<dbReference type="Gene3D" id="1.20.1560.10">
    <property type="entry name" value="ABC transporter type 1, transmembrane domain"/>
    <property type="match status" value="2"/>
</dbReference>
<keyword evidence="3" id="KW-1003">Cell membrane</keyword>
<feature type="domain" description="ABC transmembrane type-1" evidence="12">
    <location>
        <begin position="692"/>
        <end position="974"/>
    </location>
</feature>
<keyword evidence="6" id="KW-0067">ATP-binding</keyword>
<dbReference type="Pfam" id="PF00664">
    <property type="entry name" value="ABC_membrane"/>
    <property type="match status" value="2"/>
</dbReference>
<feature type="transmembrane region" description="Helical" evidence="10">
    <location>
        <begin position="141"/>
        <end position="163"/>
    </location>
</feature>
<feature type="transmembrane region" description="Helical" evidence="10">
    <location>
        <begin position="261"/>
        <end position="278"/>
    </location>
</feature>
<feature type="transmembrane region" description="Helical" evidence="10">
    <location>
        <begin position="169"/>
        <end position="187"/>
    </location>
</feature>
<evidence type="ECO:0000313" key="13">
    <source>
        <dbReference type="EMBL" id="AJK68544.1"/>
    </source>
</evidence>
<feature type="transmembrane region" description="Helical" evidence="10">
    <location>
        <begin position="943"/>
        <end position="962"/>
    </location>
</feature>
<dbReference type="AlphaFoldDB" id="A0A0B6TQK2"/>
<keyword evidence="2" id="KW-0813">Transport</keyword>
<feature type="transmembrane region" description="Helical" evidence="10">
    <location>
        <begin position="68"/>
        <end position="85"/>
    </location>
</feature>
<dbReference type="InterPro" id="IPR003593">
    <property type="entry name" value="AAA+_ATPase"/>
</dbReference>
<evidence type="ECO:0000256" key="9">
    <source>
        <dbReference type="ARBA" id="ARBA00061644"/>
    </source>
</evidence>
<dbReference type="Pfam" id="PF00005">
    <property type="entry name" value="ABC_tran"/>
    <property type="match status" value="2"/>
</dbReference>
<organism evidence="13 14">
    <name type="scientific">Corynebacterium marinum DSM 44953</name>
    <dbReference type="NCBI Taxonomy" id="1224162"/>
    <lineage>
        <taxon>Bacteria</taxon>
        <taxon>Bacillati</taxon>
        <taxon>Actinomycetota</taxon>
        <taxon>Actinomycetes</taxon>
        <taxon>Mycobacteriales</taxon>
        <taxon>Corynebacteriaceae</taxon>
        <taxon>Corynebacterium</taxon>
    </lineage>
</organism>
<comment type="similarity">
    <text evidence="9">Belongs to the ABC transporter superfamily. Lipid exporter (TC 3.A.1.106) family.</text>
</comment>
<accession>A0A0B6TQK2</accession>
<dbReference type="GO" id="GO:0005524">
    <property type="term" value="F:ATP binding"/>
    <property type="evidence" value="ECO:0007669"/>
    <property type="project" value="UniProtKB-KW"/>
</dbReference>
<dbReference type="GO" id="GO:0016887">
    <property type="term" value="F:ATP hydrolysis activity"/>
    <property type="evidence" value="ECO:0007669"/>
    <property type="project" value="InterPro"/>
</dbReference>
<feature type="domain" description="ABC transporter" evidence="11">
    <location>
        <begin position="347"/>
        <end position="584"/>
    </location>
</feature>
<dbReference type="STRING" id="1224162.B840_04625"/>
<dbReference type="CDD" id="cd18546">
    <property type="entry name" value="ABC_6TM_Rv0194_D2_like"/>
    <property type="match status" value="1"/>
</dbReference>
<dbReference type="GO" id="GO:0005886">
    <property type="term" value="C:plasma membrane"/>
    <property type="evidence" value="ECO:0007669"/>
    <property type="project" value="UniProtKB-SubCell"/>
</dbReference>
<dbReference type="CDD" id="cd18543">
    <property type="entry name" value="ABC_6TM_Rv0194_D1_like"/>
    <property type="match status" value="1"/>
</dbReference>
<evidence type="ECO:0000256" key="8">
    <source>
        <dbReference type="ARBA" id="ARBA00023136"/>
    </source>
</evidence>
<feature type="transmembrane region" description="Helical" evidence="10">
    <location>
        <begin position="801"/>
        <end position="825"/>
    </location>
</feature>
<dbReference type="InterPro" id="IPR003439">
    <property type="entry name" value="ABC_transporter-like_ATP-bd"/>
</dbReference>
<keyword evidence="4 10" id="KW-0812">Transmembrane</keyword>
<dbReference type="GO" id="GO:0005737">
    <property type="term" value="C:cytoplasm"/>
    <property type="evidence" value="ECO:0007669"/>
    <property type="project" value="UniProtKB-ARBA"/>
</dbReference>
<dbReference type="FunFam" id="3.40.50.300:FF:000299">
    <property type="entry name" value="ABC transporter ATP-binding protein/permease"/>
    <property type="match status" value="1"/>
</dbReference>
<dbReference type="HOGENOM" id="CLU_000604_17_6_11"/>
<feature type="transmembrane region" description="Helical" evidence="10">
    <location>
        <begin position="20"/>
        <end position="41"/>
    </location>
</feature>
<dbReference type="SUPFAM" id="SSF90123">
    <property type="entry name" value="ABC transporter transmembrane region"/>
    <property type="match status" value="2"/>
</dbReference>
<evidence type="ECO:0000256" key="6">
    <source>
        <dbReference type="ARBA" id="ARBA00022840"/>
    </source>
</evidence>
<dbReference type="FunFam" id="3.40.50.300:FF:000604">
    <property type="entry name" value="ABC transporter B family member 28"/>
    <property type="match status" value="1"/>
</dbReference>
<feature type="domain" description="ABC transmembrane type-1" evidence="12">
    <location>
        <begin position="22"/>
        <end position="313"/>
    </location>
</feature>
<dbReference type="SMART" id="SM00382">
    <property type="entry name" value="AAA"/>
    <property type="match status" value="2"/>
</dbReference>
<evidence type="ECO:0000256" key="7">
    <source>
        <dbReference type="ARBA" id="ARBA00022989"/>
    </source>
</evidence>
<evidence type="ECO:0000256" key="1">
    <source>
        <dbReference type="ARBA" id="ARBA00004651"/>
    </source>
</evidence>
<keyword evidence="14" id="KW-1185">Reference proteome</keyword>
<feature type="transmembrane region" description="Helical" evidence="10">
    <location>
        <begin position="910"/>
        <end position="931"/>
    </location>
</feature>
<keyword evidence="8 10" id="KW-0472">Membrane</keyword>
<feature type="transmembrane region" description="Helical" evidence="10">
    <location>
        <begin position="685"/>
        <end position="708"/>
    </location>
</feature>
<evidence type="ECO:0000259" key="12">
    <source>
        <dbReference type="PROSITE" id="PS50929"/>
    </source>
</evidence>
<reference evidence="13 14" key="1">
    <citation type="submission" date="2014-05" db="EMBL/GenBank/DDBJ databases">
        <title>Complete genome sequence of Corynebacterium marinum DSM 44953.</title>
        <authorList>
            <person name="Schaffert L."/>
            <person name="Albersmeier A."/>
            <person name="Kalinowski J."/>
            <person name="Ruckert C."/>
        </authorList>
    </citation>
    <scope>NUCLEOTIDE SEQUENCE [LARGE SCALE GENOMIC DNA]</scope>
    <source>
        <strain evidence="13 14">DSM 44953</strain>
    </source>
</reference>
<dbReference type="GO" id="GO:0015421">
    <property type="term" value="F:ABC-type oligopeptide transporter activity"/>
    <property type="evidence" value="ECO:0007669"/>
    <property type="project" value="TreeGrafter"/>
</dbReference>
<evidence type="ECO:0000256" key="2">
    <source>
        <dbReference type="ARBA" id="ARBA00022448"/>
    </source>
</evidence>
<feature type="transmembrane region" description="Helical" evidence="10">
    <location>
        <begin position="831"/>
        <end position="849"/>
    </location>
</feature>
<dbReference type="RefSeq" id="WP_042621158.1">
    <property type="nucleotide sequence ID" value="NZ_CP007790.1"/>
</dbReference>
<dbReference type="PANTHER" id="PTHR43394:SF1">
    <property type="entry name" value="ATP-BINDING CASSETTE SUB-FAMILY B MEMBER 10, MITOCHONDRIAL"/>
    <property type="match status" value="1"/>
</dbReference>
<dbReference type="EMBL" id="CP007790">
    <property type="protein sequence ID" value="AJK68544.1"/>
    <property type="molecule type" value="Genomic_DNA"/>
</dbReference>
<sequence>MARHSGTRELAAALRDRRGITAVTVVATIAATVFEVLIPLLTGSAVDVATGAATESAATRTLPQLEPLHAIIAVLIAVALARYLSQFLRRYTAGRLSIDTQHTLRVKILDRLQRLDGPGQDQIVTGQVVSRSISDLNATQGLVAMGPWALGMVVQLLITVGVMLWVSPLLTVFALAFMPLIVGVAVFSRRSVYAATWVSQQATADLATHVEQTVTGVRVVKAFAQEDREVDRLNTLGRTLYAAKMRAAKLQARFQPLLRNLPQLALVVNIVLGGWLVLRGDITVGIFFAFSVYLTSLTQIVGMLSGMIVTFQMGLASLDRIADILDLTPQDPDPADPVPLPEGPLGLRLTGVEFSTQGNRVLDGTTLDIAPGETLALIGPAGSGKSMAVQLAGGFYRPDSGSLALTTPDGRELDYRDLARADLRSAVTCVFDEAFLYSSSIRDNIAMGSATTEEDIRHAADLAQATEFIDRLPEGFDTVVGERGLTLSGGQRQRIALARALLSRPRVLILDDATSAIDAATEARILAGLRGELADVTVLAVAHRQSTLDLAERVAIIDAGRITATGDPRLLADDPRFTAIMDPSPTPLPDRSAIPEPPRGQLWPEAVRAEHTEHITDTSGTIGGGRGMGGGGGGMGGGRGMGAITATPELLARVEKLPPADEQPRLDTTALRSDRTSFRVRDLFLAVRWLILAVIGLLLVGVLTDLAFPTLMRWAVDDGVGAGSMETLWWIAGGGLLVVTVSWAAATALIVLTSRTGERLLYGLRLRSYAHLQRLSMSYYETNLSGRIMTRMTTDIDTLSSFLQTGLAQSIVSVGTLVGVIGMLAWTDAGLSLVAVAAIPLIVAATLIFRRISSRLYTRAREQVSSVNAAFQENINGLRTAQMHGRTPIALEEFRAESEQYRRLRVRAQAAVAVYFPGVNAVSQITTALVLGVGATRVADGELTAGVLVAFVMYLAQLYGPIQQLGQIFDSWQQATVGFRRITDLLAERPTVTDTGRLSPADTADAARGTLALENVSFAYSPGGQLVAAGLDVAIAPGSTVALVGTTGAGKSTVVKLLARFYDPVEGRVTAGGTDIREFPLTPWRRSIAQVPQEAHLFIGTVAENISYGLPGATEHDIEEAVRRIGALDIIAGIPGGFRHSVGERGRGLSSGQRQLIALARAELLRPDVMLLDEATATLDPATEAAVLDASDRITRGRTSVVVAHRLATAARADRILVIDRGRIIEDGSHPELLNRKGVYAGLWSAHR</sequence>
<feature type="transmembrane region" description="Helical" evidence="10">
    <location>
        <begin position="284"/>
        <end position="311"/>
    </location>
</feature>
<dbReference type="Gene3D" id="3.40.50.300">
    <property type="entry name" value="P-loop containing nucleotide triphosphate hydrolases"/>
    <property type="match status" value="2"/>
</dbReference>
<gene>
    <name evidence="13" type="ORF">B840_04625</name>
</gene>
<dbReference type="InterPro" id="IPR039421">
    <property type="entry name" value="Type_1_exporter"/>
</dbReference>
<feature type="transmembrane region" description="Helical" evidence="10">
    <location>
        <begin position="728"/>
        <end position="752"/>
    </location>
</feature>
<keyword evidence="5" id="KW-0547">Nucleotide-binding</keyword>
<evidence type="ECO:0000256" key="5">
    <source>
        <dbReference type="ARBA" id="ARBA00022741"/>
    </source>
</evidence>
<comment type="subcellular location">
    <subcellularLocation>
        <location evidence="1">Cell membrane</location>
        <topology evidence="1">Multi-pass membrane protein</topology>
    </subcellularLocation>
</comment>
<keyword evidence="7 10" id="KW-1133">Transmembrane helix</keyword>
<dbReference type="InterPro" id="IPR036640">
    <property type="entry name" value="ABC1_TM_sf"/>
</dbReference>
<proteinExistence type="inferred from homology"/>
<feature type="domain" description="ABC transporter" evidence="11">
    <location>
        <begin position="1011"/>
        <end position="1246"/>
    </location>
</feature>
<dbReference type="SUPFAM" id="SSF52540">
    <property type="entry name" value="P-loop containing nucleoside triphosphate hydrolases"/>
    <property type="match status" value="2"/>
</dbReference>
<name>A0A0B6TQK2_9CORY</name>
<protein>
    <submittedName>
        <fullName evidence="13">Multidrug resistance protein</fullName>
    </submittedName>
</protein>
<dbReference type="PROSITE" id="PS50929">
    <property type="entry name" value="ABC_TM1F"/>
    <property type="match status" value="2"/>
</dbReference>
<evidence type="ECO:0000256" key="4">
    <source>
        <dbReference type="ARBA" id="ARBA00022692"/>
    </source>
</evidence>
<evidence type="ECO:0000259" key="11">
    <source>
        <dbReference type="PROSITE" id="PS50893"/>
    </source>
</evidence>
<dbReference type="Proteomes" id="UP000031928">
    <property type="component" value="Chromosome"/>
</dbReference>
<dbReference type="InterPro" id="IPR017871">
    <property type="entry name" value="ABC_transporter-like_CS"/>
</dbReference>
<evidence type="ECO:0000256" key="3">
    <source>
        <dbReference type="ARBA" id="ARBA00022475"/>
    </source>
</evidence>
<dbReference type="InterPro" id="IPR011527">
    <property type="entry name" value="ABC1_TM_dom"/>
</dbReference>
<dbReference type="PROSITE" id="PS00211">
    <property type="entry name" value="ABC_TRANSPORTER_1"/>
    <property type="match status" value="1"/>
</dbReference>
<dbReference type="InterPro" id="IPR027417">
    <property type="entry name" value="P-loop_NTPase"/>
</dbReference>
<evidence type="ECO:0000256" key="10">
    <source>
        <dbReference type="SAM" id="Phobius"/>
    </source>
</evidence>
<evidence type="ECO:0000313" key="14">
    <source>
        <dbReference type="Proteomes" id="UP000031928"/>
    </source>
</evidence>
<dbReference type="PROSITE" id="PS50893">
    <property type="entry name" value="ABC_TRANSPORTER_2"/>
    <property type="match status" value="2"/>
</dbReference>
<dbReference type="PANTHER" id="PTHR43394">
    <property type="entry name" value="ATP-DEPENDENT PERMEASE MDL1, MITOCHONDRIAL"/>
    <property type="match status" value="1"/>
</dbReference>
<dbReference type="KEGG" id="cmq:B840_04625"/>